<proteinExistence type="predicted"/>
<accession>A0A1G9GV87</accession>
<reference evidence="2" key="1">
    <citation type="submission" date="2016-10" db="EMBL/GenBank/DDBJ databases">
        <authorList>
            <person name="Varghese N."/>
            <person name="Submissions S."/>
        </authorList>
    </citation>
    <scope>NUCLEOTIDE SEQUENCE [LARGE SCALE GENOMIC DNA]</scope>
    <source>
        <strain evidence="2">CGMCC 4.3147</strain>
    </source>
</reference>
<protein>
    <submittedName>
        <fullName evidence="1">Uncharacterized protein</fullName>
    </submittedName>
</protein>
<gene>
    <name evidence="1" type="ORF">SAMN05216298_2444</name>
</gene>
<keyword evidence="2" id="KW-1185">Reference proteome</keyword>
<evidence type="ECO:0000313" key="2">
    <source>
        <dbReference type="Proteomes" id="UP000198662"/>
    </source>
</evidence>
<name>A0A1G9GV87_9ACTN</name>
<dbReference type="RefSeq" id="WP_143034756.1">
    <property type="nucleotide sequence ID" value="NZ_FNGF01000003.1"/>
</dbReference>
<evidence type="ECO:0000313" key="1">
    <source>
        <dbReference type="EMBL" id="SDL04514.1"/>
    </source>
</evidence>
<dbReference type="Proteomes" id="UP000198662">
    <property type="component" value="Unassembled WGS sequence"/>
</dbReference>
<sequence>MFTEVNTVATALATQPEITVPLVIFLLLRKRITANATKLVLGIIALVRADKSDIPKVTEALFQQRSRKR</sequence>
<dbReference type="AlphaFoldDB" id="A0A1G9GV87"/>
<organism evidence="1 2">
    <name type="scientific">Glycomyces sambucus</name>
    <dbReference type="NCBI Taxonomy" id="380244"/>
    <lineage>
        <taxon>Bacteria</taxon>
        <taxon>Bacillati</taxon>
        <taxon>Actinomycetota</taxon>
        <taxon>Actinomycetes</taxon>
        <taxon>Glycomycetales</taxon>
        <taxon>Glycomycetaceae</taxon>
        <taxon>Glycomyces</taxon>
    </lineage>
</organism>
<dbReference type="EMBL" id="FNGF01000003">
    <property type="protein sequence ID" value="SDL04514.1"/>
    <property type="molecule type" value="Genomic_DNA"/>
</dbReference>